<keyword evidence="5 12" id="KW-0418">Kinase</keyword>
<dbReference type="SMART" id="SM00387">
    <property type="entry name" value="HATPase_c"/>
    <property type="match status" value="1"/>
</dbReference>
<dbReference type="InterPro" id="IPR003594">
    <property type="entry name" value="HATPase_dom"/>
</dbReference>
<dbReference type="PROSITE" id="PS50112">
    <property type="entry name" value="PAS"/>
    <property type="match status" value="1"/>
</dbReference>
<evidence type="ECO:0000259" key="9">
    <source>
        <dbReference type="PROSITE" id="PS50109"/>
    </source>
</evidence>
<dbReference type="Gene3D" id="3.40.50.2300">
    <property type="match status" value="1"/>
</dbReference>
<dbReference type="AlphaFoldDB" id="A0A1R3WJB3"/>
<dbReference type="InterPro" id="IPR035965">
    <property type="entry name" value="PAS-like_dom_sf"/>
</dbReference>
<dbReference type="InterPro" id="IPR036890">
    <property type="entry name" value="HATPase_C_sf"/>
</dbReference>
<reference evidence="13" key="1">
    <citation type="submission" date="2017-01" db="EMBL/GenBank/DDBJ databases">
        <authorList>
            <person name="Varghese N."/>
            <person name="Submissions S."/>
        </authorList>
    </citation>
    <scope>NUCLEOTIDE SEQUENCE [LARGE SCALE GENOMIC DNA]</scope>
    <source>
        <strain evidence="13">DSM 29591</strain>
    </source>
</reference>
<dbReference type="FunFam" id="3.30.565.10:FF:000010">
    <property type="entry name" value="Sensor histidine kinase RcsC"/>
    <property type="match status" value="1"/>
</dbReference>
<evidence type="ECO:0000256" key="3">
    <source>
        <dbReference type="ARBA" id="ARBA00022553"/>
    </source>
</evidence>
<feature type="modified residue" description="4-aspartylphosphate" evidence="7">
    <location>
        <position position="650"/>
    </location>
</feature>
<dbReference type="Gene3D" id="3.30.450.20">
    <property type="entry name" value="PAS domain"/>
    <property type="match status" value="1"/>
</dbReference>
<dbReference type="Pfam" id="PF00989">
    <property type="entry name" value="PAS"/>
    <property type="match status" value="1"/>
</dbReference>
<accession>A0A1R3WJB3</accession>
<dbReference type="Proteomes" id="UP000186997">
    <property type="component" value="Unassembled WGS sequence"/>
</dbReference>
<dbReference type="NCBIfam" id="TIGR00229">
    <property type="entry name" value="sensory_box"/>
    <property type="match status" value="1"/>
</dbReference>
<organism evidence="12 13">
    <name type="scientific">Yoonia rosea</name>
    <dbReference type="NCBI Taxonomy" id="287098"/>
    <lineage>
        <taxon>Bacteria</taxon>
        <taxon>Pseudomonadati</taxon>
        <taxon>Pseudomonadota</taxon>
        <taxon>Alphaproteobacteria</taxon>
        <taxon>Rhodobacterales</taxon>
        <taxon>Paracoccaceae</taxon>
        <taxon>Yoonia</taxon>
    </lineage>
</organism>
<dbReference type="InterPro" id="IPR036097">
    <property type="entry name" value="HisK_dim/P_sf"/>
</dbReference>
<dbReference type="InterPro" id="IPR003661">
    <property type="entry name" value="HisK_dim/P_dom"/>
</dbReference>
<dbReference type="SMART" id="SM00091">
    <property type="entry name" value="PAS"/>
    <property type="match status" value="1"/>
</dbReference>
<evidence type="ECO:0000256" key="7">
    <source>
        <dbReference type="PROSITE-ProRule" id="PRU00169"/>
    </source>
</evidence>
<dbReference type="InterPro" id="IPR005467">
    <property type="entry name" value="His_kinase_dom"/>
</dbReference>
<dbReference type="Gene3D" id="1.20.120.160">
    <property type="entry name" value="HPT domain"/>
    <property type="match status" value="1"/>
</dbReference>
<evidence type="ECO:0000256" key="6">
    <source>
        <dbReference type="ARBA" id="ARBA00023012"/>
    </source>
</evidence>
<dbReference type="GO" id="GO:0000155">
    <property type="term" value="F:phosphorelay sensor kinase activity"/>
    <property type="evidence" value="ECO:0007669"/>
    <property type="project" value="InterPro"/>
</dbReference>
<evidence type="ECO:0000259" key="10">
    <source>
        <dbReference type="PROSITE" id="PS50110"/>
    </source>
</evidence>
<evidence type="ECO:0000313" key="12">
    <source>
        <dbReference type="EMBL" id="SIT77998.1"/>
    </source>
</evidence>
<dbReference type="CDD" id="cd00130">
    <property type="entry name" value="PAS"/>
    <property type="match status" value="1"/>
</dbReference>
<keyword evidence="13" id="KW-1185">Reference proteome</keyword>
<dbReference type="SUPFAM" id="SSF47226">
    <property type="entry name" value="Histidine-containing phosphotransfer domain, HPT domain"/>
    <property type="match status" value="1"/>
</dbReference>
<dbReference type="SUPFAM" id="SSF52172">
    <property type="entry name" value="CheY-like"/>
    <property type="match status" value="1"/>
</dbReference>
<evidence type="ECO:0000313" key="13">
    <source>
        <dbReference type="Proteomes" id="UP000186997"/>
    </source>
</evidence>
<evidence type="ECO:0000256" key="5">
    <source>
        <dbReference type="ARBA" id="ARBA00022777"/>
    </source>
</evidence>
<dbReference type="EMBL" id="FTPR01000001">
    <property type="protein sequence ID" value="SIT77998.1"/>
    <property type="molecule type" value="Genomic_DNA"/>
</dbReference>
<dbReference type="Pfam" id="PF02518">
    <property type="entry name" value="HATPase_c"/>
    <property type="match status" value="1"/>
</dbReference>
<keyword evidence="6" id="KW-0902">Two-component regulatory system</keyword>
<dbReference type="InterPro" id="IPR004358">
    <property type="entry name" value="Sig_transdc_His_kin-like_C"/>
</dbReference>
<dbReference type="Pfam" id="PF00512">
    <property type="entry name" value="HisKA"/>
    <property type="match status" value="1"/>
</dbReference>
<dbReference type="InterPro" id="IPR036641">
    <property type="entry name" value="HPT_dom_sf"/>
</dbReference>
<evidence type="ECO:0000259" key="11">
    <source>
        <dbReference type="PROSITE" id="PS50112"/>
    </source>
</evidence>
<keyword evidence="3 7" id="KW-0597">Phosphoprotein</keyword>
<dbReference type="STRING" id="287098.SAMN05421665_0686"/>
<comment type="catalytic activity">
    <reaction evidence="1">
        <text>ATP + protein L-histidine = ADP + protein N-phospho-L-histidine.</text>
        <dbReference type="EC" id="2.7.13.3"/>
    </reaction>
</comment>
<dbReference type="EC" id="2.7.13.3" evidence="2"/>
<dbReference type="Pfam" id="PF00072">
    <property type="entry name" value="Response_reg"/>
    <property type="match status" value="1"/>
</dbReference>
<dbReference type="CDD" id="cd16922">
    <property type="entry name" value="HATPase_EvgS-ArcB-TorS-like"/>
    <property type="match status" value="1"/>
</dbReference>
<dbReference type="GO" id="GO:0006355">
    <property type="term" value="P:regulation of DNA-templated transcription"/>
    <property type="evidence" value="ECO:0007669"/>
    <property type="project" value="InterPro"/>
</dbReference>
<keyword evidence="4" id="KW-0808">Transferase</keyword>
<dbReference type="InterPro" id="IPR011006">
    <property type="entry name" value="CheY-like_superfamily"/>
</dbReference>
<feature type="domain" description="Response regulatory" evidence="10">
    <location>
        <begin position="601"/>
        <end position="718"/>
    </location>
</feature>
<dbReference type="PROSITE" id="PS50110">
    <property type="entry name" value="RESPONSE_REGULATORY"/>
    <property type="match status" value="1"/>
</dbReference>
<feature type="transmembrane region" description="Helical" evidence="8">
    <location>
        <begin position="178"/>
        <end position="197"/>
    </location>
</feature>
<keyword evidence="8" id="KW-0472">Membrane</keyword>
<evidence type="ECO:0000256" key="8">
    <source>
        <dbReference type="SAM" id="Phobius"/>
    </source>
</evidence>
<dbReference type="InterPro" id="IPR013767">
    <property type="entry name" value="PAS_fold"/>
</dbReference>
<gene>
    <name evidence="12" type="ORF">SAMN05421665_0686</name>
</gene>
<dbReference type="PANTHER" id="PTHR43047:SF64">
    <property type="entry name" value="HISTIDINE KINASE CONTAINING CHEY-HOMOLOGOUS RECEIVER DOMAIN AND PAS DOMAIN-RELATED"/>
    <property type="match status" value="1"/>
</dbReference>
<dbReference type="InterPro" id="IPR001789">
    <property type="entry name" value="Sig_transdc_resp-reg_receiver"/>
</dbReference>
<evidence type="ECO:0000256" key="4">
    <source>
        <dbReference type="ARBA" id="ARBA00022679"/>
    </source>
</evidence>
<dbReference type="PANTHER" id="PTHR43047">
    <property type="entry name" value="TWO-COMPONENT HISTIDINE PROTEIN KINASE"/>
    <property type="match status" value="1"/>
</dbReference>
<dbReference type="SUPFAM" id="SSF47384">
    <property type="entry name" value="Homodimeric domain of signal transducing histidine kinase"/>
    <property type="match status" value="1"/>
</dbReference>
<sequence>MFTTILPRNRKGRRIALLAGFVATCSVAFLAFNVSQEIRLLGSAQSDNVQWSLVQTQVEFLDFVQEVEADPVDPAQMRQEFDVFFSRITTVKEATVFEGLRADPAVRQHLETLTAFLDEAVSIIDAPDDELLRQVSRLTSMALEIAPTVRALGNSGLDLYAREADFQREKVARTMTQLAVAIAALIAVLLFAILHLYRLNANIYRREQENKQTSMRMSTVMGTSLDGVIVCDANGLILQFSPAAEGIFGFKEEDVLGQEIGSVIVPDHMRKAHDAGMERMRDKGEKRVVGKGRVKLEAKHREGHIFPVELAIQSATTDEGEIFVAFLRDISNRVAAEAELVAARDKALAGEKLKTDFLSTMSHEIRTPLNGLLGNMSLLRDTTLSPLQERYVGYMETSGRLLMSHISDVLDITRYDAGKLSTRSRPVDISALLQDIVDNQKGTATRNETSLTWRWRGEPMNRVLSDHDRLQHVLMNLIGNAVKFTRRGEVSVTVENVGEADETELLIKIADTGPGISADLAERIFDDFVTGNVAYDREAGGTGLGLSIAKRFVDALGGEIGVESVVGEGSTFWVKLPVTPAGEADDKPKRPAILLPTRPLNVLLVEDNEINRIVAREMLQAEGHLVVEAHDGPQGVAAAAETHFDLILMDISMPIMDGRAATRAIRNSNGACKDTVIVALTANAMPEEQREFLADGMNGILTKPLSRPALRDLLGQIGRPSSHETHGMIDTGHSDQTRDTLGEEAFVKLRSRFVTEVDEFQDWLESGEVHDFLEISARAHKVAGSAAVFGAGPLGKTLKQIERAAKVGNVDDIRDSSARFAASWIQTKAQLSQ</sequence>
<dbReference type="CDD" id="cd00082">
    <property type="entry name" value="HisKA"/>
    <property type="match status" value="1"/>
</dbReference>
<dbReference type="CDD" id="cd17546">
    <property type="entry name" value="REC_hyHK_CKI1_RcsC-like"/>
    <property type="match status" value="1"/>
</dbReference>
<keyword evidence="8" id="KW-0812">Transmembrane</keyword>
<dbReference type="PRINTS" id="PR00344">
    <property type="entry name" value="BCTRLSENSOR"/>
</dbReference>
<name>A0A1R3WJB3_9RHOB</name>
<dbReference type="SUPFAM" id="SSF55874">
    <property type="entry name" value="ATPase domain of HSP90 chaperone/DNA topoisomerase II/histidine kinase"/>
    <property type="match status" value="1"/>
</dbReference>
<dbReference type="PROSITE" id="PS50109">
    <property type="entry name" value="HIS_KIN"/>
    <property type="match status" value="1"/>
</dbReference>
<keyword evidence="8" id="KW-1133">Transmembrane helix</keyword>
<dbReference type="Gene3D" id="1.10.287.130">
    <property type="match status" value="1"/>
</dbReference>
<dbReference type="SUPFAM" id="SSF55785">
    <property type="entry name" value="PYP-like sensor domain (PAS domain)"/>
    <property type="match status" value="1"/>
</dbReference>
<feature type="transmembrane region" description="Helical" evidence="8">
    <location>
        <begin position="15"/>
        <end position="34"/>
    </location>
</feature>
<feature type="domain" description="Histidine kinase" evidence="9">
    <location>
        <begin position="360"/>
        <end position="580"/>
    </location>
</feature>
<dbReference type="InterPro" id="IPR000014">
    <property type="entry name" value="PAS"/>
</dbReference>
<dbReference type="SMART" id="SM00448">
    <property type="entry name" value="REC"/>
    <property type="match status" value="1"/>
</dbReference>
<dbReference type="OrthoDB" id="9801651at2"/>
<protein>
    <recommendedName>
        <fullName evidence="2">histidine kinase</fullName>
        <ecNumber evidence="2">2.7.13.3</ecNumber>
    </recommendedName>
</protein>
<feature type="domain" description="PAS" evidence="11">
    <location>
        <begin position="213"/>
        <end position="284"/>
    </location>
</feature>
<evidence type="ECO:0000256" key="2">
    <source>
        <dbReference type="ARBA" id="ARBA00012438"/>
    </source>
</evidence>
<dbReference type="SMART" id="SM00388">
    <property type="entry name" value="HisKA"/>
    <property type="match status" value="1"/>
</dbReference>
<dbReference type="Gene3D" id="3.30.565.10">
    <property type="entry name" value="Histidine kinase-like ATPase, C-terminal domain"/>
    <property type="match status" value="1"/>
</dbReference>
<evidence type="ECO:0000256" key="1">
    <source>
        <dbReference type="ARBA" id="ARBA00000085"/>
    </source>
</evidence>
<proteinExistence type="predicted"/>